<reference evidence="3" key="1">
    <citation type="submission" date="2015-07" db="EMBL/GenBank/DDBJ databases">
        <title>Draft Genome Sequence of Oceanobacillus picturae Heshi-B3 that Was Isolated from Fermented Rice Bran with Aging Salted Mackerel, Which Was Named Heshiko as Traditional Fermented Seafood in Japan.</title>
        <authorList>
            <person name="Akuzawa S."/>
            <person name="Nakagawa J."/>
            <person name="Kanekatsu T."/>
            <person name="Kanesaki Y."/>
            <person name="Suzuki T."/>
        </authorList>
    </citation>
    <scope>NUCLEOTIDE SEQUENCE [LARGE SCALE GENOMIC DNA]</scope>
    <source>
        <strain evidence="3">Heshi-B3</strain>
    </source>
</reference>
<dbReference type="SUPFAM" id="SSF54909">
    <property type="entry name" value="Dimeric alpha+beta barrel"/>
    <property type="match status" value="1"/>
</dbReference>
<evidence type="ECO:0000313" key="3">
    <source>
        <dbReference type="Proteomes" id="UP000052946"/>
    </source>
</evidence>
<proteinExistence type="predicted"/>
<dbReference type="Pfam" id="PF03992">
    <property type="entry name" value="ABM"/>
    <property type="match status" value="1"/>
</dbReference>
<dbReference type="EMBL" id="BBXV01000016">
    <property type="protein sequence ID" value="GAQ17609.1"/>
    <property type="molecule type" value="Genomic_DNA"/>
</dbReference>
<dbReference type="Proteomes" id="UP000052946">
    <property type="component" value="Unassembled WGS sequence"/>
</dbReference>
<dbReference type="GO" id="GO:0004497">
    <property type="term" value="F:monooxygenase activity"/>
    <property type="evidence" value="ECO:0007669"/>
    <property type="project" value="UniProtKB-KW"/>
</dbReference>
<sequence length="119" mass="13119">MELPYIILFLNGGMELNKFGLYNKFTAVEGKRDALAEMLLEAAKSMEGIDECELYVVSLDDDNKDSIYVYEVWSDENAHRASLSLEASQTLIQKAKPIIAGIEKMNTSSPIGGKGIARA</sequence>
<evidence type="ECO:0000259" key="1">
    <source>
        <dbReference type="PROSITE" id="PS51725"/>
    </source>
</evidence>
<accession>A0A0U9H726</accession>
<name>A0A0U9H726_9BACI</name>
<dbReference type="InterPro" id="IPR011008">
    <property type="entry name" value="Dimeric_a/b-barrel"/>
</dbReference>
<evidence type="ECO:0000313" key="2">
    <source>
        <dbReference type="EMBL" id="GAQ17609.1"/>
    </source>
</evidence>
<dbReference type="PROSITE" id="PS51725">
    <property type="entry name" value="ABM"/>
    <property type="match status" value="1"/>
</dbReference>
<dbReference type="AlphaFoldDB" id="A0A0U9H726"/>
<feature type="domain" description="ABM" evidence="1">
    <location>
        <begin position="19"/>
        <end position="111"/>
    </location>
</feature>
<keyword evidence="2" id="KW-0560">Oxidoreductase</keyword>
<dbReference type="InterPro" id="IPR007138">
    <property type="entry name" value="ABM_dom"/>
</dbReference>
<dbReference type="Gene3D" id="3.30.70.100">
    <property type="match status" value="1"/>
</dbReference>
<keyword evidence="2" id="KW-0503">Monooxygenase</keyword>
<gene>
    <name evidence="2" type="ORF">OPHB3_1534</name>
</gene>
<organism evidence="2 3">
    <name type="scientific">Oceanobacillus picturae</name>
    <dbReference type="NCBI Taxonomy" id="171693"/>
    <lineage>
        <taxon>Bacteria</taxon>
        <taxon>Bacillati</taxon>
        <taxon>Bacillota</taxon>
        <taxon>Bacilli</taxon>
        <taxon>Bacillales</taxon>
        <taxon>Bacillaceae</taxon>
        <taxon>Oceanobacillus</taxon>
    </lineage>
</organism>
<comment type="caution">
    <text evidence="2">The sequence shown here is derived from an EMBL/GenBank/DDBJ whole genome shotgun (WGS) entry which is preliminary data.</text>
</comment>
<protein>
    <submittedName>
        <fullName evidence="2">Antibiotic biosynthesis monooxygenase</fullName>
    </submittedName>
</protein>
<reference evidence="2 3" key="2">
    <citation type="journal article" date="2016" name="Genome Announc.">
        <title>Draft Genome Sequence of Oceanobacillus picturae Heshi-B3, Isolated from Fermented Rice Bran in a Traditional Japanese Seafood Dish.</title>
        <authorList>
            <person name="Akuzawa S."/>
            <person name="Nagaoka J."/>
            <person name="Kanekatsu M."/>
            <person name="Kanesaki Y."/>
            <person name="Suzuki T."/>
        </authorList>
    </citation>
    <scope>NUCLEOTIDE SEQUENCE [LARGE SCALE GENOMIC DNA]</scope>
    <source>
        <strain evidence="2 3">Heshi-B3</strain>
    </source>
</reference>